<evidence type="ECO:0000256" key="2">
    <source>
        <dbReference type="ARBA" id="ARBA00022519"/>
    </source>
</evidence>
<dbReference type="InterPro" id="IPR004843">
    <property type="entry name" value="Calcineurin-like_PHP"/>
</dbReference>
<dbReference type="PANTHER" id="PTHR34990:SF2">
    <property type="entry name" value="BLL8164 PROTEIN"/>
    <property type="match status" value="1"/>
</dbReference>
<dbReference type="GO" id="GO:0008758">
    <property type="term" value="F:UDP-2,3-diacylglucosamine hydrolase activity"/>
    <property type="evidence" value="ECO:0007669"/>
    <property type="project" value="TreeGrafter"/>
</dbReference>
<dbReference type="InterPro" id="IPR043461">
    <property type="entry name" value="LpxH-like"/>
</dbReference>
<evidence type="ECO:0000256" key="5">
    <source>
        <dbReference type="ARBA" id="ARBA00023211"/>
    </source>
</evidence>
<dbReference type="GO" id="GO:0009245">
    <property type="term" value="P:lipid A biosynthetic process"/>
    <property type="evidence" value="ECO:0007669"/>
    <property type="project" value="TreeGrafter"/>
</dbReference>
<dbReference type="SUPFAM" id="SSF56300">
    <property type="entry name" value="Metallo-dependent phosphatases"/>
    <property type="match status" value="1"/>
</dbReference>
<accession>A0A0M2UZQ3</accession>
<sequence>MSIKVFFSDVHLSDTTTGDHNITAGTLEGFWSDIQGDVDNAGGTKKLEIIILGDFIDVIRSTQWTGDMQPWSEASKKKKERVDEVLSKVIKKNKSVFDTLKGYVEEKKVKITYIMGNHDRLINSEGYEDMREKIRDVSGISYTKSKGEPFPWEYRVDGLPVYAVHGNNYDVYNKTENNALPVGDAIVTLLINQYPEEVNKVIDDPDVFDALQEIDNLRPSTMTPYWIDQVKKSLKPKNQKILIDTWNILSDKFFHDAFVKEWLQKHDYWSLLPDDADKLEIAFKHFTDTTLERVYEKFLEIKRDFIKDTDKNALEALKLCEQHQCDYVLFGHTHESCVQLLNVEDGKEKYYVNTGTWRRRIVPGGYKKKQIVFGQQESIDYVIFKIDDQSNEVQGFQLWNGTSNRGELFYKKEE</sequence>
<keyword evidence="1" id="KW-1003">Cell membrane</keyword>
<organism evidence="7 8">
    <name type="scientific">Candidatus Brocadia fulgida</name>
    <dbReference type="NCBI Taxonomy" id="380242"/>
    <lineage>
        <taxon>Bacteria</taxon>
        <taxon>Pseudomonadati</taxon>
        <taxon>Planctomycetota</taxon>
        <taxon>Candidatus Brocadiia</taxon>
        <taxon>Candidatus Brocadiales</taxon>
        <taxon>Candidatus Brocadiaceae</taxon>
        <taxon>Candidatus Brocadia</taxon>
    </lineage>
</organism>
<evidence type="ECO:0000313" key="7">
    <source>
        <dbReference type="EMBL" id="KKO20446.1"/>
    </source>
</evidence>
<dbReference type="PANTHER" id="PTHR34990">
    <property type="entry name" value="UDP-2,3-DIACYLGLUCOSAMINE HYDROLASE-RELATED"/>
    <property type="match status" value="1"/>
</dbReference>
<keyword evidence="3" id="KW-0479">Metal-binding</keyword>
<reference evidence="7 8" key="1">
    <citation type="journal article" date="2013" name="BMC Microbiol.">
        <title>Identification of the type II cytochrome c maturation pathway in anammox bacteria by comparative genomics.</title>
        <authorList>
            <person name="Ferousi C."/>
            <person name="Speth D.R."/>
            <person name="Reimann J."/>
            <person name="Op den Camp H.J."/>
            <person name="Allen J.W."/>
            <person name="Keltjens J.T."/>
            <person name="Jetten M.S."/>
        </authorList>
    </citation>
    <scope>NUCLEOTIDE SEQUENCE [LARGE SCALE GENOMIC DNA]</scope>
    <source>
        <strain evidence="7">RU1</strain>
    </source>
</reference>
<evidence type="ECO:0000256" key="3">
    <source>
        <dbReference type="ARBA" id="ARBA00022723"/>
    </source>
</evidence>
<proteinExistence type="predicted"/>
<dbReference type="EMBL" id="LAQJ01000104">
    <property type="protein sequence ID" value="KKO20446.1"/>
    <property type="molecule type" value="Genomic_DNA"/>
</dbReference>
<gene>
    <name evidence="7" type="ORF">BROFUL_00831</name>
</gene>
<evidence type="ECO:0000313" key="8">
    <source>
        <dbReference type="Proteomes" id="UP000034954"/>
    </source>
</evidence>
<dbReference type="GO" id="GO:0016020">
    <property type="term" value="C:membrane"/>
    <property type="evidence" value="ECO:0007669"/>
    <property type="project" value="GOC"/>
</dbReference>
<evidence type="ECO:0000256" key="1">
    <source>
        <dbReference type="ARBA" id="ARBA00022475"/>
    </source>
</evidence>
<dbReference type="Pfam" id="PF00149">
    <property type="entry name" value="Metallophos"/>
    <property type="match status" value="1"/>
</dbReference>
<keyword evidence="5" id="KW-0464">Manganese</keyword>
<evidence type="ECO:0000259" key="6">
    <source>
        <dbReference type="Pfam" id="PF00149"/>
    </source>
</evidence>
<dbReference type="Proteomes" id="UP000034954">
    <property type="component" value="Unassembled WGS sequence"/>
</dbReference>
<keyword evidence="8" id="KW-1185">Reference proteome</keyword>
<dbReference type="GO" id="GO:0046872">
    <property type="term" value="F:metal ion binding"/>
    <property type="evidence" value="ECO:0007669"/>
    <property type="project" value="UniProtKB-KW"/>
</dbReference>
<feature type="domain" description="Calcineurin-like phosphoesterase" evidence="6">
    <location>
        <begin position="6"/>
        <end position="335"/>
    </location>
</feature>
<keyword evidence="2" id="KW-0997">Cell inner membrane</keyword>
<dbReference type="AlphaFoldDB" id="A0A0M2UZQ3"/>
<evidence type="ECO:0000256" key="4">
    <source>
        <dbReference type="ARBA" id="ARBA00023136"/>
    </source>
</evidence>
<comment type="caution">
    <text evidence="7">The sequence shown here is derived from an EMBL/GenBank/DDBJ whole genome shotgun (WGS) entry which is preliminary data.</text>
</comment>
<dbReference type="InterPro" id="IPR029052">
    <property type="entry name" value="Metallo-depent_PP-like"/>
</dbReference>
<protein>
    <submittedName>
        <fullName evidence="7">Calcineurin-like phosphoesterase superfamily domain protein</fullName>
    </submittedName>
</protein>
<name>A0A0M2UZQ3_9BACT</name>
<dbReference type="Gene3D" id="3.60.21.10">
    <property type="match status" value="1"/>
</dbReference>
<keyword evidence="4" id="KW-0472">Membrane</keyword>